<comment type="caution">
    <text evidence="4">The sequence shown here is derived from an EMBL/GenBank/DDBJ whole genome shotgun (WGS) entry which is preliminary data.</text>
</comment>
<dbReference type="GO" id="GO:0008270">
    <property type="term" value="F:zinc ion binding"/>
    <property type="evidence" value="ECO:0007669"/>
    <property type="project" value="InterPro"/>
</dbReference>
<dbReference type="Pfam" id="PF00383">
    <property type="entry name" value="dCMP_cyt_deam_1"/>
    <property type="match status" value="1"/>
</dbReference>
<keyword evidence="5" id="KW-1185">Reference proteome</keyword>
<dbReference type="EMBL" id="VCHQ01000026">
    <property type="protein sequence ID" value="TLV11553.1"/>
    <property type="molecule type" value="Genomic_DNA"/>
</dbReference>
<name>A0A5R9LDQ2_9ENTR</name>
<dbReference type="PANTHER" id="PTHR11079">
    <property type="entry name" value="CYTOSINE DEAMINASE FAMILY MEMBER"/>
    <property type="match status" value="1"/>
</dbReference>
<evidence type="ECO:0000313" key="5">
    <source>
        <dbReference type="Proteomes" id="UP000307430"/>
    </source>
</evidence>
<dbReference type="InterPro" id="IPR016192">
    <property type="entry name" value="APOBEC/CMP_deaminase_Zn-bd"/>
</dbReference>
<feature type="domain" description="CMP/dCMP-type deaminase" evidence="3">
    <location>
        <begin position="2"/>
        <end position="116"/>
    </location>
</feature>
<dbReference type="PROSITE" id="PS51747">
    <property type="entry name" value="CYT_DCMP_DEAMINASES_2"/>
    <property type="match status" value="1"/>
</dbReference>
<evidence type="ECO:0000256" key="2">
    <source>
        <dbReference type="ARBA" id="ARBA00022833"/>
    </source>
</evidence>
<protein>
    <submittedName>
        <fullName evidence="4">Diaminohydroxyphosphoribosylaminopyrimidine deaminase</fullName>
    </submittedName>
</protein>
<dbReference type="RefSeq" id="WP_138362219.1">
    <property type="nucleotide sequence ID" value="NZ_VCHQ01000026.1"/>
</dbReference>
<dbReference type="Gene3D" id="3.40.140.10">
    <property type="entry name" value="Cytidine Deaminase, domain 2"/>
    <property type="match status" value="1"/>
</dbReference>
<dbReference type="CDD" id="cd01284">
    <property type="entry name" value="Riboflavin_deaminase-reductase"/>
    <property type="match status" value="1"/>
</dbReference>
<reference evidence="4 5" key="1">
    <citation type="submission" date="2019-05" db="EMBL/GenBank/DDBJ databases">
        <title>Genome sequence of Klebsiella sp strain TOUT106.</title>
        <authorList>
            <person name="Rahi P."/>
            <person name="Chaudhari D."/>
        </authorList>
    </citation>
    <scope>NUCLEOTIDE SEQUENCE [LARGE SCALE GENOMIC DNA]</scope>
    <source>
        <strain evidence="4 5">TOUT106</strain>
    </source>
</reference>
<proteinExistence type="predicted"/>
<evidence type="ECO:0000259" key="3">
    <source>
        <dbReference type="PROSITE" id="PS51747"/>
    </source>
</evidence>
<dbReference type="PROSITE" id="PS00903">
    <property type="entry name" value="CYT_DCMP_DEAMINASES_1"/>
    <property type="match status" value="1"/>
</dbReference>
<dbReference type="PANTHER" id="PTHR11079:SF162">
    <property type="entry name" value="RIBOFLAVIN BIOSYNTHESIS PROTEIN PYRD, CHLOROPLASTIC"/>
    <property type="match status" value="1"/>
</dbReference>
<dbReference type="SUPFAM" id="SSF53927">
    <property type="entry name" value="Cytidine deaminase-like"/>
    <property type="match status" value="1"/>
</dbReference>
<dbReference type="InterPro" id="IPR016193">
    <property type="entry name" value="Cytidine_deaminase-like"/>
</dbReference>
<dbReference type="InterPro" id="IPR002125">
    <property type="entry name" value="CMP_dCMP_dom"/>
</dbReference>
<dbReference type="Proteomes" id="UP000307430">
    <property type="component" value="Unassembled WGS sequence"/>
</dbReference>
<accession>A0A5R9LDQ2</accession>
<sequence length="143" mass="15880">MSENLEFMLLALEKSRQALPGCRPNPPVGCVIVHKRAVVSEGFTQHPGHHHAEIDAISKLTVPISECEIFVTLEPCSYQGRTPSCALTLAELKPRHVYVAMEDPHPRNRGEGLRILKNAGVSFTLGVGRREVENFLKPYLIKS</sequence>
<organism evidence="4 5">
    <name type="scientific">Klebsiella indica</name>
    <dbReference type="NCBI Taxonomy" id="2582917"/>
    <lineage>
        <taxon>Bacteria</taxon>
        <taxon>Pseudomonadati</taxon>
        <taxon>Pseudomonadota</taxon>
        <taxon>Gammaproteobacteria</taxon>
        <taxon>Enterobacterales</taxon>
        <taxon>Enterobacteriaceae</taxon>
        <taxon>Klebsiella/Raoultella group</taxon>
        <taxon>Klebsiella</taxon>
    </lineage>
</organism>
<dbReference type="AlphaFoldDB" id="A0A5R9LDQ2"/>
<evidence type="ECO:0000313" key="4">
    <source>
        <dbReference type="EMBL" id="TLV11553.1"/>
    </source>
</evidence>
<gene>
    <name evidence="4" type="ORF">FE839_18355</name>
</gene>
<keyword evidence="1" id="KW-0479">Metal-binding</keyword>
<dbReference type="GO" id="GO:0008835">
    <property type="term" value="F:diaminohydroxyphosphoribosylaminopyrimidine deaminase activity"/>
    <property type="evidence" value="ECO:0007669"/>
    <property type="project" value="TreeGrafter"/>
</dbReference>
<evidence type="ECO:0000256" key="1">
    <source>
        <dbReference type="ARBA" id="ARBA00022723"/>
    </source>
</evidence>
<keyword evidence="2" id="KW-0862">Zinc</keyword>